<feature type="signal peptide" evidence="1">
    <location>
        <begin position="1"/>
        <end position="26"/>
    </location>
</feature>
<accession>A0A850R2B8</accession>
<evidence type="ECO:0000313" key="2">
    <source>
        <dbReference type="EMBL" id="NVP01659.1"/>
    </source>
</evidence>
<evidence type="ECO:0000256" key="1">
    <source>
        <dbReference type="SAM" id="SignalP"/>
    </source>
</evidence>
<dbReference type="EMBL" id="JABXOR010000991">
    <property type="protein sequence ID" value="NVP01659.1"/>
    <property type="molecule type" value="Genomic_DNA"/>
</dbReference>
<proteinExistence type="predicted"/>
<reference evidence="2 3" key="1">
    <citation type="submission" date="2020-06" db="EMBL/GenBank/DDBJ databases">
        <title>Photobacterium damselae subsp. damselae comparative genomics.</title>
        <authorList>
            <person name="Osorio C.R."/>
        </authorList>
    </citation>
    <scope>NUCLEOTIDE SEQUENCE [LARGE SCALE GENOMIC DNA]</scope>
    <source>
        <strain evidence="2 3">TW250/03</strain>
    </source>
</reference>
<protein>
    <recommendedName>
        <fullName evidence="4">Bacterial surface antigen (D15) domain-containing protein</fullName>
    </recommendedName>
</protein>
<evidence type="ECO:0000313" key="3">
    <source>
        <dbReference type="Proteomes" id="UP000533429"/>
    </source>
</evidence>
<gene>
    <name evidence="2" type="ORF">HWA77_15710</name>
</gene>
<keyword evidence="1" id="KW-0732">Signal</keyword>
<name>A0A850R2B8_PHODD</name>
<evidence type="ECO:0008006" key="4">
    <source>
        <dbReference type="Google" id="ProtNLM"/>
    </source>
</evidence>
<dbReference type="GO" id="GO:0019867">
    <property type="term" value="C:outer membrane"/>
    <property type="evidence" value="ECO:0007669"/>
    <property type="project" value="InterPro"/>
</dbReference>
<organism evidence="2 3">
    <name type="scientific">Photobacterium damselae subsp. damselae</name>
    <name type="common">Listonella damsela</name>
    <dbReference type="NCBI Taxonomy" id="85581"/>
    <lineage>
        <taxon>Bacteria</taxon>
        <taxon>Pseudomonadati</taxon>
        <taxon>Pseudomonadota</taxon>
        <taxon>Gammaproteobacteria</taxon>
        <taxon>Vibrionales</taxon>
        <taxon>Vibrionaceae</taxon>
        <taxon>Photobacterium</taxon>
    </lineage>
</organism>
<feature type="chain" id="PRO_5032772053" description="Bacterial surface antigen (D15) domain-containing protein" evidence="1">
    <location>
        <begin position="27"/>
        <end position="426"/>
    </location>
</feature>
<dbReference type="Gene3D" id="2.40.160.50">
    <property type="entry name" value="membrane protein fhac: a member of the omp85/tpsb transporter family"/>
    <property type="match status" value="1"/>
</dbReference>
<dbReference type="RefSeq" id="WP_341508874.1">
    <property type="nucleotide sequence ID" value="NZ_CP146973.1"/>
</dbReference>
<dbReference type="Proteomes" id="UP000533429">
    <property type="component" value="Unassembled WGS sequence"/>
</dbReference>
<comment type="caution">
    <text evidence="2">The sequence shown here is derived from an EMBL/GenBank/DDBJ whole genome shotgun (WGS) entry which is preliminary data.</text>
</comment>
<sequence length="426" mass="47795">MRLMTSHISKAVAVATAFFCFPTVGAASGDDKQEDKNSSWYHDAAAVPFAFSTDSMGFSIGLAGVVKGAGQPQASLLGAGLVTNKGTWMTYLGAYNFAPSEQGRWLLGTELYSANYQDFDYFLGAGAGNDSSADDAVIADANEAWYQLSARYILPWGSAKQEPIKSALIPTRKITGHAPWNSGVSSIEFRPFYQSRQFEHSPSLPTTQFSTADSVWGLETRLDWDNQNNTRNPTEGSHTQVKLTYDPGASERPSWWKWELNQSWFWNLGQWGDLFDQQVIAFNVYTADTPSWNNRESVSGQEQYQRPPEFAAVRLGGLYRLRSYQGGRFAGRSALSYSLEYRVMPEWQPLGGWPVFDWYDVPWWQWVAFVDAGRVADSYSLSTLHQDMKWSAGGAMRFQVEGVVVRAEMAWGQEESTFRVMVNQPF</sequence>
<dbReference type="AlphaFoldDB" id="A0A850R2B8"/>